<feature type="domain" description="Alcohol dehydrogenase-like N-terminal" evidence="7">
    <location>
        <begin position="25"/>
        <end position="145"/>
    </location>
</feature>
<name>A0ABW2CBK7_9ACTN</name>
<evidence type="ECO:0000256" key="1">
    <source>
        <dbReference type="ARBA" id="ARBA00001947"/>
    </source>
</evidence>
<dbReference type="PANTHER" id="PTHR42813">
    <property type="entry name" value="ZINC-TYPE ALCOHOL DEHYDROGENASE-LIKE"/>
    <property type="match status" value="1"/>
</dbReference>
<dbReference type="InterPro" id="IPR036291">
    <property type="entry name" value="NAD(P)-bd_dom_sf"/>
</dbReference>
<comment type="caution">
    <text evidence="8">The sequence shown here is derived from an EMBL/GenBank/DDBJ whole genome shotgun (WGS) entry which is preliminary data.</text>
</comment>
<evidence type="ECO:0000256" key="5">
    <source>
        <dbReference type="RuleBase" id="RU361277"/>
    </source>
</evidence>
<sequence length="391" mass="42003">MKALTWHGKRDVRVQDVPDPAIKEPTDAIVRITTSGLCGSDLHLYEVLGPFINEGDVLGHEPMGVVEEVGSEVGHIAPGDRVVVPFNISCGHCHMCGLGLYAQCETTQVRDQGSGAALFGYTKLYGDVPGGQAEYLRVPQAQFGPVKVPEGPPDERFVYLSDVLPTAWQAVDFADLPENGTVTVLGLGPIGQMAARIARHLGHRVIGVDLVPERLEMARRHGVETIEQSPGVPDEIRDRTGGRGTDAVIEAVGMEAHGSPAGKLAHTLAGLVPDKAAAALMSKAGVDRLAAIYQAIDIVRRGGTISIVGVYGGMADPFPMLRMFDKGITLRMGQAHVKRWMDDLLPLVSDESDPLGVMDLATHRLPLDDAPHAYEIFQKKRDGAIKILFTP</sequence>
<dbReference type="RefSeq" id="WP_378041982.1">
    <property type="nucleotide sequence ID" value="NZ_JBHSXE010000001.1"/>
</dbReference>
<dbReference type="SUPFAM" id="SSF50129">
    <property type="entry name" value="GroES-like"/>
    <property type="match status" value="1"/>
</dbReference>
<accession>A0ABW2CBK7</accession>
<dbReference type="EMBL" id="JBHSXS010000002">
    <property type="protein sequence ID" value="MFC6879004.1"/>
    <property type="molecule type" value="Genomic_DNA"/>
</dbReference>
<dbReference type="Gene3D" id="3.90.180.10">
    <property type="entry name" value="Medium-chain alcohol dehydrogenases, catalytic domain"/>
    <property type="match status" value="1"/>
</dbReference>
<dbReference type="InterPro" id="IPR002328">
    <property type="entry name" value="ADH_Zn_CS"/>
</dbReference>
<evidence type="ECO:0000259" key="6">
    <source>
        <dbReference type="Pfam" id="PF00107"/>
    </source>
</evidence>
<keyword evidence="4 8" id="KW-0560">Oxidoreductase</keyword>
<comment type="similarity">
    <text evidence="5">Belongs to the zinc-containing alcohol dehydrogenase family.</text>
</comment>
<keyword evidence="9" id="KW-1185">Reference proteome</keyword>
<dbReference type="Proteomes" id="UP001596380">
    <property type="component" value="Unassembled WGS sequence"/>
</dbReference>
<gene>
    <name evidence="8" type="ORF">ACFQKB_04420</name>
</gene>
<reference evidence="9" key="1">
    <citation type="journal article" date="2019" name="Int. J. Syst. Evol. Microbiol.">
        <title>The Global Catalogue of Microorganisms (GCM) 10K type strain sequencing project: providing services to taxonomists for standard genome sequencing and annotation.</title>
        <authorList>
            <consortium name="The Broad Institute Genomics Platform"/>
            <consortium name="The Broad Institute Genome Sequencing Center for Infectious Disease"/>
            <person name="Wu L."/>
            <person name="Ma J."/>
        </authorList>
    </citation>
    <scope>NUCLEOTIDE SEQUENCE [LARGE SCALE GENOMIC DNA]</scope>
    <source>
        <strain evidence="9">JCM 3369</strain>
    </source>
</reference>
<comment type="cofactor">
    <cofactor evidence="1 5">
        <name>Zn(2+)</name>
        <dbReference type="ChEBI" id="CHEBI:29105"/>
    </cofactor>
</comment>
<proteinExistence type="inferred from homology"/>
<keyword evidence="2 5" id="KW-0479">Metal-binding</keyword>
<evidence type="ECO:0000313" key="9">
    <source>
        <dbReference type="Proteomes" id="UP001596380"/>
    </source>
</evidence>
<dbReference type="Gene3D" id="3.40.50.720">
    <property type="entry name" value="NAD(P)-binding Rossmann-like Domain"/>
    <property type="match status" value="1"/>
</dbReference>
<evidence type="ECO:0000256" key="3">
    <source>
        <dbReference type="ARBA" id="ARBA00022833"/>
    </source>
</evidence>
<organism evidence="8 9">
    <name type="scientific">Actinomadura yumaensis</name>
    <dbReference type="NCBI Taxonomy" id="111807"/>
    <lineage>
        <taxon>Bacteria</taxon>
        <taxon>Bacillati</taxon>
        <taxon>Actinomycetota</taxon>
        <taxon>Actinomycetes</taxon>
        <taxon>Streptosporangiales</taxon>
        <taxon>Thermomonosporaceae</taxon>
        <taxon>Actinomadura</taxon>
    </lineage>
</organism>
<evidence type="ECO:0000313" key="8">
    <source>
        <dbReference type="EMBL" id="MFC6879004.1"/>
    </source>
</evidence>
<protein>
    <submittedName>
        <fullName evidence="8">Zinc-dependent alcohol dehydrogenase</fullName>
        <ecNumber evidence="8">1.1.1.-</ecNumber>
    </submittedName>
</protein>
<evidence type="ECO:0000259" key="7">
    <source>
        <dbReference type="Pfam" id="PF08240"/>
    </source>
</evidence>
<feature type="domain" description="Alcohol dehydrogenase-like C-terminal" evidence="6">
    <location>
        <begin position="189"/>
        <end position="255"/>
    </location>
</feature>
<keyword evidence="3 5" id="KW-0862">Zinc</keyword>
<evidence type="ECO:0000256" key="4">
    <source>
        <dbReference type="ARBA" id="ARBA00023002"/>
    </source>
</evidence>
<dbReference type="SUPFAM" id="SSF51735">
    <property type="entry name" value="NAD(P)-binding Rossmann-fold domains"/>
    <property type="match status" value="1"/>
</dbReference>
<dbReference type="GO" id="GO:0016491">
    <property type="term" value="F:oxidoreductase activity"/>
    <property type="evidence" value="ECO:0007669"/>
    <property type="project" value="UniProtKB-KW"/>
</dbReference>
<dbReference type="PANTHER" id="PTHR42813:SF2">
    <property type="entry name" value="DEHYDROGENASE, ZINC-CONTAINING, PUTATIVE (AFU_ORTHOLOGUE AFUA_2G02810)-RELATED"/>
    <property type="match status" value="1"/>
</dbReference>
<evidence type="ECO:0000256" key="2">
    <source>
        <dbReference type="ARBA" id="ARBA00022723"/>
    </source>
</evidence>
<dbReference type="Pfam" id="PF08240">
    <property type="entry name" value="ADH_N"/>
    <property type="match status" value="1"/>
</dbReference>
<dbReference type="CDD" id="cd08283">
    <property type="entry name" value="FDH_like_1"/>
    <property type="match status" value="1"/>
</dbReference>
<dbReference type="InterPro" id="IPR013154">
    <property type="entry name" value="ADH-like_N"/>
</dbReference>
<dbReference type="InterPro" id="IPR011032">
    <property type="entry name" value="GroES-like_sf"/>
</dbReference>
<dbReference type="InterPro" id="IPR013149">
    <property type="entry name" value="ADH-like_C"/>
</dbReference>
<dbReference type="Pfam" id="PF00107">
    <property type="entry name" value="ADH_zinc_N"/>
    <property type="match status" value="1"/>
</dbReference>
<dbReference type="PROSITE" id="PS00059">
    <property type="entry name" value="ADH_ZINC"/>
    <property type="match status" value="1"/>
</dbReference>
<dbReference type="EC" id="1.1.1.-" evidence="8"/>